<dbReference type="InterPro" id="IPR036880">
    <property type="entry name" value="Kunitz_BPTI_sf"/>
</dbReference>
<dbReference type="PANTHER" id="PTHR10083">
    <property type="entry name" value="KUNITZ-TYPE PROTEASE INHIBITOR-RELATED"/>
    <property type="match status" value="1"/>
</dbReference>
<accession>A0A3P7LP91</accession>
<dbReference type="Pfam" id="PF00014">
    <property type="entry name" value="Kunitz_BPTI"/>
    <property type="match status" value="1"/>
</dbReference>
<dbReference type="PROSITE" id="PS00280">
    <property type="entry name" value="BPTI_KUNITZ_1"/>
    <property type="match status" value="1"/>
</dbReference>
<keyword evidence="1" id="KW-0646">Protease inhibitor</keyword>
<sequence>MGSHRPATLPTAIGPEFASRSPCKLPVDKGPCKRNTVRYHFDGLSGSCKQFNYGGCKGNRNNFHSEADCLTRCKR</sequence>
<keyword evidence="3" id="KW-1015">Disulfide bond</keyword>
<evidence type="ECO:0000256" key="1">
    <source>
        <dbReference type="ARBA" id="ARBA00022690"/>
    </source>
</evidence>
<dbReference type="CDD" id="cd00109">
    <property type="entry name" value="Kunitz-type"/>
    <property type="match status" value="1"/>
</dbReference>
<proteinExistence type="predicted"/>
<protein>
    <recommendedName>
        <fullName evidence="4">BPTI/Kunitz inhibitor domain-containing protein</fullName>
    </recommendedName>
</protein>
<dbReference type="AlphaFoldDB" id="A0A3P7LP91"/>
<dbReference type="InterPro" id="IPR002223">
    <property type="entry name" value="Kunitz_BPTI"/>
</dbReference>
<dbReference type="PANTHER" id="PTHR10083:SF328">
    <property type="entry name" value="TISSUE FACTOR PATHWAY INHIBITOR"/>
    <property type="match status" value="1"/>
</dbReference>
<evidence type="ECO:0000259" key="4">
    <source>
        <dbReference type="PROSITE" id="PS50279"/>
    </source>
</evidence>
<dbReference type="SUPFAM" id="SSF57362">
    <property type="entry name" value="BPTI-like"/>
    <property type="match status" value="1"/>
</dbReference>
<dbReference type="PRINTS" id="PR00759">
    <property type="entry name" value="BASICPTASE"/>
</dbReference>
<name>A0A3P7LP91_DIBLA</name>
<dbReference type="SMART" id="SM00131">
    <property type="entry name" value="KU"/>
    <property type="match status" value="1"/>
</dbReference>
<dbReference type="InterPro" id="IPR050098">
    <property type="entry name" value="TFPI/VKTCI-like"/>
</dbReference>
<dbReference type="PROSITE" id="PS50279">
    <property type="entry name" value="BPTI_KUNITZ_2"/>
    <property type="match status" value="1"/>
</dbReference>
<evidence type="ECO:0000256" key="3">
    <source>
        <dbReference type="ARBA" id="ARBA00023157"/>
    </source>
</evidence>
<dbReference type="GO" id="GO:0004867">
    <property type="term" value="F:serine-type endopeptidase inhibitor activity"/>
    <property type="evidence" value="ECO:0007669"/>
    <property type="project" value="UniProtKB-KW"/>
</dbReference>
<dbReference type="GO" id="GO:0005615">
    <property type="term" value="C:extracellular space"/>
    <property type="evidence" value="ECO:0007669"/>
    <property type="project" value="TreeGrafter"/>
</dbReference>
<dbReference type="OrthoDB" id="5950222at2759"/>
<feature type="domain" description="BPTI/Kunitz inhibitor" evidence="4">
    <location>
        <begin position="23"/>
        <end position="73"/>
    </location>
</feature>
<gene>
    <name evidence="5" type="ORF">DILT_LOCUS10941</name>
</gene>
<reference evidence="5 6" key="1">
    <citation type="submission" date="2018-11" db="EMBL/GenBank/DDBJ databases">
        <authorList>
            <consortium name="Pathogen Informatics"/>
        </authorList>
    </citation>
    <scope>NUCLEOTIDE SEQUENCE [LARGE SCALE GENOMIC DNA]</scope>
</reference>
<dbReference type="InterPro" id="IPR020901">
    <property type="entry name" value="Prtase_inh_Kunz-CS"/>
</dbReference>
<keyword evidence="2" id="KW-0722">Serine protease inhibitor</keyword>
<keyword evidence="6" id="KW-1185">Reference proteome</keyword>
<dbReference type="Gene3D" id="4.10.410.10">
    <property type="entry name" value="Pancreatic trypsin inhibitor Kunitz domain"/>
    <property type="match status" value="1"/>
</dbReference>
<organism evidence="5 6">
    <name type="scientific">Dibothriocephalus latus</name>
    <name type="common">Fish tapeworm</name>
    <name type="synonym">Diphyllobothrium latum</name>
    <dbReference type="NCBI Taxonomy" id="60516"/>
    <lineage>
        <taxon>Eukaryota</taxon>
        <taxon>Metazoa</taxon>
        <taxon>Spiralia</taxon>
        <taxon>Lophotrochozoa</taxon>
        <taxon>Platyhelminthes</taxon>
        <taxon>Cestoda</taxon>
        <taxon>Eucestoda</taxon>
        <taxon>Diphyllobothriidea</taxon>
        <taxon>Diphyllobothriidae</taxon>
        <taxon>Dibothriocephalus</taxon>
    </lineage>
</organism>
<dbReference type="Proteomes" id="UP000281553">
    <property type="component" value="Unassembled WGS sequence"/>
</dbReference>
<evidence type="ECO:0000313" key="6">
    <source>
        <dbReference type="Proteomes" id="UP000281553"/>
    </source>
</evidence>
<dbReference type="EMBL" id="UYRU01061459">
    <property type="protein sequence ID" value="VDN15110.1"/>
    <property type="molecule type" value="Genomic_DNA"/>
</dbReference>
<evidence type="ECO:0000256" key="2">
    <source>
        <dbReference type="ARBA" id="ARBA00022900"/>
    </source>
</evidence>
<evidence type="ECO:0000313" key="5">
    <source>
        <dbReference type="EMBL" id="VDN15110.1"/>
    </source>
</evidence>
<dbReference type="FunFam" id="4.10.410.10:FF:000020">
    <property type="entry name" value="Collagen, type VI, alpha 3"/>
    <property type="match status" value="1"/>
</dbReference>